<dbReference type="RefSeq" id="WP_069608703.1">
    <property type="nucleotide sequence ID" value="NZ_CP015217.1"/>
</dbReference>
<keyword evidence="2 8" id="KW-0645">Protease</keyword>
<comment type="similarity">
    <text evidence="1 8">Belongs to the SOS response-associated peptidase family.</text>
</comment>
<proteinExistence type="inferred from homology"/>
<dbReference type="AlphaFoldDB" id="A0A1D7V0Z7"/>
<dbReference type="GO" id="GO:0106300">
    <property type="term" value="P:protein-DNA covalent cross-linking repair"/>
    <property type="evidence" value="ECO:0007669"/>
    <property type="project" value="InterPro"/>
</dbReference>
<keyword evidence="7" id="KW-0456">Lyase</keyword>
<evidence type="ECO:0000256" key="4">
    <source>
        <dbReference type="ARBA" id="ARBA00022801"/>
    </source>
</evidence>
<dbReference type="GO" id="GO:0006508">
    <property type="term" value="P:proteolysis"/>
    <property type="evidence" value="ECO:0007669"/>
    <property type="project" value="UniProtKB-KW"/>
</dbReference>
<dbReference type="SUPFAM" id="SSF143081">
    <property type="entry name" value="BB1717-like"/>
    <property type="match status" value="1"/>
</dbReference>
<dbReference type="Gene3D" id="3.90.1680.10">
    <property type="entry name" value="SOS response associated peptidase-like"/>
    <property type="match status" value="1"/>
</dbReference>
<keyword evidence="10" id="KW-1185">Reference proteome</keyword>
<organism evidence="9 10">
    <name type="scientific">Leptospira tipperaryensis</name>
    <dbReference type="NCBI Taxonomy" id="2564040"/>
    <lineage>
        <taxon>Bacteria</taxon>
        <taxon>Pseudomonadati</taxon>
        <taxon>Spirochaetota</taxon>
        <taxon>Spirochaetia</taxon>
        <taxon>Leptospirales</taxon>
        <taxon>Leptospiraceae</taxon>
        <taxon>Leptospira</taxon>
    </lineage>
</organism>
<accession>A0A1D7V0Z7</accession>
<dbReference type="GO" id="GO:0003697">
    <property type="term" value="F:single-stranded DNA binding"/>
    <property type="evidence" value="ECO:0007669"/>
    <property type="project" value="InterPro"/>
</dbReference>
<gene>
    <name evidence="9" type="ORF">A0128_17635</name>
</gene>
<evidence type="ECO:0000256" key="2">
    <source>
        <dbReference type="ARBA" id="ARBA00022670"/>
    </source>
</evidence>
<keyword evidence="3" id="KW-0227">DNA damage</keyword>
<evidence type="ECO:0000256" key="6">
    <source>
        <dbReference type="ARBA" id="ARBA00023125"/>
    </source>
</evidence>
<dbReference type="EMBL" id="CP015217">
    <property type="protein sequence ID" value="AOP35500.1"/>
    <property type="molecule type" value="Genomic_DNA"/>
</dbReference>
<dbReference type="PANTHER" id="PTHR13604">
    <property type="entry name" value="DC12-RELATED"/>
    <property type="match status" value="1"/>
</dbReference>
<dbReference type="GO" id="GO:0016829">
    <property type="term" value="F:lyase activity"/>
    <property type="evidence" value="ECO:0007669"/>
    <property type="project" value="UniProtKB-KW"/>
</dbReference>
<evidence type="ECO:0000256" key="8">
    <source>
        <dbReference type="RuleBase" id="RU364100"/>
    </source>
</evidence>
<dbReference type="KEGG" id="laj:A0128_17635"/>
<evidence type="ECO:0000256" key="3">
    <source>
        <dbReference type="ARBA" id="ARBA00022763"/>
    </source>
</evidence>
<evidence type="ECO:0000256" key="5">
    <source>
        <dbReference type="ARBA" id="ARBA00023124"/>
    </source>
</evidence>
<reference evidence="9 10" key="1">
    <citation type="submission" date="2016-04" db="EMBL/GenBank/DDBJ databases">
        <title>Complete genome seqeunce of Leptospira alstonii serovar Room22.</title>
        <authorList>
            <person name="Nally J.E."/>
            <person name="Bayles D.O."/>
            <person name="Hurley D."/>
            <person name="Fanning S."/>
            <person name="McMahon B.J."/>
            <person name="Arent Z."/>
        </authorList>
    </citation>
    <scope>NUCLEOTIDE SEQUENCE [LARGE SCALE GENOMIC DNA]</scope>
    <source>
        <strain evidence="9 10">GWTS #1</strain>
    </source>
</reference>
<dbReference type="Pfam" id="PF02586">
    <property type="entry name" value="SRAP"/>
    <property type="match status" value="1"/>
</dbReference>
<dbReference type="InterPro" id="IPR003738">
    <property type="entry name" value="SRAP"/>
</dbReference>
<dbReference type="OrthoDB" id="9782620at2"/>
<keyword evidence="6" id="KW-0238">DNA-binding</keyword>
<protein>
    <recommendedName>
        <fullName evidence="8">Abasic site processing protein</fullName>
        <ecNumber evidence="8">3.4.-.-</ecNumber>
    </recommendedName>
</protein>
<keyword evidence="5" id="KW-0190">Covalent protein-DNA linkage</keyword>
<dbReference type="InterPro" id="IPR036590">
    <property type="entry name" value="SRAP-like"/>
</dbReference>
<sequence>MCNKFAQSSRWSKANSFRFAKSINEAPDRYNVSFTEGALIILKPGIDYTVEDAMFWLVPSWSSSLKNAFEFTTFNAKSETIFELKSFRESILHSRCIIPCDAIYESKGPSGNKQPYAIRMKDDEPFGMAGIYSRWKDPQTQESLQTFSIITTPANELFALYHDKKRMPVLLPPESYEAWLDEKINTKESISRFFQTFPSEKMRAYPVSKQIHSRNNRLQGERCLEDISSLEKSESLF</sequence>
<evidence type="ECO:0000313" key="9">
    <source>
        <dbReference type="EMBL" id="AOP35500.1"/>
    </source>
</evidence>
<name>A0A1D7V0Z7_9LEPT</name>
<dbReference type="GO" id="GO:0008233">
    <property type="term" value="F:peptidase activity"/>
    <property type="evidence" value="ECO:0007669"/>
    <property type="project" value="UniProtKB-KW"/>
</dbReference>
<dbReference type="EC" id="3.4.-.-" evidence="8"/>
<evidence type="ECO:0000256" key="1">
    <source>
        <dbReference type="ARBA" id="ARBA00008136"/>
    </source>
</evidence>
<evidence type="ECO:0000256" key="7">
    <source>
        <dbReference type="ARBA" id="ARBA00023239"/>
    </source>
</evidence>
<evidence type="ECO:0000313" key="10">
    <source>
        <dbReference type="Proteomes" id="UP000094197"/>
    </source>
</evidence>
<dbReference type="PANTHER" id="PTHR13604:SF0">
    <property type="entry name" value="ABASIC SITE PROCESSING PROTEIN HMCES"/>
    <property type="match status" value="1"/>
</dbReference>
<keyword evidence="4 8" id="KW-0378">Hydrolase</keyword>
<dbReference type="Proteomes" id="UP000094197">
    <property type="component" value="Chromosome 1"/>
</dbReference>